<dbReference type="EMBL" id="ATBP01000332">
    <property type="protein sequence ID" value="ETR71024.1"/>
    <property type="molecule type" value="Genomic_DNA"/>
</dbReference>
<gene>
    <name evidence="2" type="ORF">OMM_02801</name>
</gene>
<feature type="compositionally biased region" description="Basic and acidic residues" evidence="1">
    <location>
        <begin position="436"/>
        <end position="450"/>
    </location>
</feature>
<proteinExistence type="predicted"/>
<feature type="compositionally biased region" description="Acidic residues" evidence="1">
    <location>
        <begin position="400"/>
        <end position="409"/>
    </location>
</feature>
<sequence length="672" mass="77988">MNQQTIKNCLKTASQLWREIVMISYPLYGDMPLNIDVKDDKDQPSFQAYTNGKAIWINIGQAVKWHNDLLNQIIPRYDNDFPFLYRLNKNKHIESFEKSYHLHIDNFIFVLFHELYHPLICPDSREDERAVNIALYEGIKEALPTIDESKILNKVNNCKNLVWDVVVNLNFLYRSESADIDHLKDNITYIFIKNNRNIKKLPIPLFPSGIIPMIYIISAENNTTDIPIAFIGLFYSYLSYNTIDVRDLSINVFMEALNRHGLNQQTIIKVLRHMFTGFFDEVTDKEIQIFERFHSRTFYLTLIDRFIHTIRNKKDSQTEAKNLLKIFINILNNEKLRYKALKGFIKALAPYISENTYQKQGSFDPDTSSDDSSDSDEQSDDESKNDQAGDEDKDQAGNNEDSEDEESVDDQSSNGQEDDKNKDQTENNENSEDDKSDQSKQRRADKKNEEELGKVLDDILSAFPSEESDKISEKIVKQSIEPLSLMVLDNYFKRNAEPIIFVKQDEGPPQSIEYSRIKEWKLTSSELLTAEKVSCLNFNAIDIFQRNTGLPVLVNLNNGFFQLNEYIEVEKSIYSDIPISINVEIPDNWVLFVDSSGSMTRTTEYHTNPEIPYHKLMRVVYGLMKGLNDICKTYDKNIQFGTVNFSTETRFKGLDSLINVFNSRIHVIKKIY</sequence>
<name>A0A1V1P8B7_9BACT</name>
<dbReference type="Proteomes" id="UP000189670">
    <property type="component" value="Unassembled WGS sequence"/>
</dbReference>
<reference evidence="3" key="1">
    <citation type="submission" date="2012-11" db="EMBL/GenBank/DDBJ databases">
        <authorList>
            <person name="Lucero-Rivera Y.E."/>
            <person name="Tovar-Ramirez D."/>
        </authorList>
    </citation>
    <scope>NUCLEOTIDE SEQUENCE [LARGE SCALE GENOMIC DNA]</scope>
    <source>
        <strain evidence="3">Araruama</strain>
    </source>
</reference>
<dbReference type="AlphaFoldDB" id="A0A1V1P8B7"/>
<evidence type="ECO:0000256" key="1">
    <source>
        <dbReference type="SAM" id="MobiDB-lite"/>
    </source>
</evidence>
<protein>
    <submittedName>
        <fullName evidence="2">Uncharacterized protein</fullName>
    </submittedName>
</protein>
<evidence type="ECO:0000313" key="3">
    <source>
        <dbReference type="Proteomes" id="UP000189670"/>
    </source>
</evidence>
<feature type="compositionally biased region" description="Acidic residues" evidence="1">
    <location>
        <begin position="367"/>
        <end position="380"/>
    </location>
</feature>
<comment type="caution">
    <text evidence="2">The sequence shown here is derived from an EMBL/GenBank/DDBJ whole genome shotgun (WGS) entry which is preliminary data.</text>
</comment>
<evidence type="ECO:0000313" key="2">
    <source>
        <dbReference type="EMBL" id="ETR71024.1"/>
    </source>
</evidence>
<organism evidence="2 3">
    <name type="scientific">Candidatus Magnetoglobus multicellularis str. Araruama</name>
    <dbReference type="NCBI Taxonomy" id="890399"/>
    <lineage>
        <taxon>Bacteria</taxon>
        <taxon>Pseudomonadati</taxon>
        <taxon>Thermodesulfobacteriota</taxon>
        <taxon>Desulfobacteria</taxon>
        <taxon>Desulfobacterales</taxon>
        <taxon>Desulfobacteraceae</taxon>
        <taxon>Candidatus Magnetoglobus</taxon>
    </lineage>
</organism>
<accession>A0A1V1P8B7</accession>
<feature type="region of interest" description="Disordered" evidence="1">
    <location>
        <begin position="357"/>
        <end position="450"/>
    </location>
</feature>